<protein>
    <submittedName>
        <fullName evidence="12">Rod shape-determining protein RodA</fullName>
    </submittedName>
</protein>
<feature type="transmembrane region" description="Helical" evidence="11">
    <location>
        <begin position="163"/>
        <end position="180"/>
    </location>
</feature>
<evidence type="ECO:0000256" key="4">
    <source>
        <dbReference type="ARBA" id="ARBA00022679"/>
    </source>
</evidence>
<dbReference type="GO" id="GO:0008360">
    <property type="term" value="P:regulation of cell shape"/>
    <property type="evidence" value="ECO:0007669"/>
    <property type="project" value="UniProtKB-KW"/>
</dbReference>
<dbReference type="Proteomes" id="UP000228896">
    <property type="component" value="Unassembled WGS sequence"/>
</dbReference>
<evidence type="ECO:0000256" key="5">
    <source>
        <dbReference type="ARBA" id="ARBA00022692"/>
    </source>
</evidence>
<dbReference type="NCBIfam" id="TIGR02210">
    <property type="entry name" value="rodA_shape"/>
    <property type="match status" value="1"/>
</dbReference>
<feature type="transmembrane region" description="Helical" evidence="11">
    <location>
        <begin position="185"/>
        <end position="203"/>
    </location>
</feature>
<keyword evidence="4" id="KW-0808">Transferase</keyword>
<keyword evidence="8 11" id="KW-1133">Transmembrane helix</keyword>
<evidence type="ECO:0000256" key="9">
    <source>
        <dbReference type="ARBA" id="ARBA00023136"/>
    </source>
</evidence>
<evidence type="ECO:0000256" key="3">
    <source>
        <dbReference type="ARBA" id="ARBA00022676"/>
    </source>
</evidence>
<feature type="transmembrane region" description="Helical" evidence="11">
    <location>
        <begin position="264"/>
        <end position="290"/>
    </location>
</feature>
<dbReference type="GO" id="GO:0051301">
    <property type="term" value="P:cell division"/>
    <property type="evidence" value="ECO:0007669"/>
    <property type="project" value="InterPro"/>
</dbReference>
<evidence type="ECO:0000256" key="11">
    <source>
        <dbReference type="SAM" id="Phobius"/>
    </source>
</evidence>
<feature type="transmembrane region" description="Helical" evidence="11">
    <location>
        <begin position="78"/>
        <end position="96"/>
    </location>
</feature>
<gene>
    <name evidence="12" type="ORF">COS18_02355</name>
</gene>
<evidence type="ECO:0000256" key="2">
    <source>
        <dbReference type="ARBA" id="ARBA00022475"/>
    </source>
</evidence>
<sequence>MLKKIILYLKNLDWILFFSILLLVSFGLIEIYSVALGQGATDLLNFKKQIFFIIIGFILFFVFTFWDYHNLFSFSNYFFILGILILLFVLFFGVSVRGTRGWFYIGSFGLQPVEFVKIILILFIARYFSSVSLKLGSIKHIFFTGLAAFIFIILVLFQPDFGSALILLLAWLAMIAEVGFKKRYIIAILLIMSILVAGAWMFYFKPYQKERIITFINPSSDPLDRGYNSTQAIIAIGSGGFMGRGIGFGSQSQLKFLPESQTDFIFAVIAEELGFFGVILVILLFIIFFYRSLVNLKKIKNDFGAFFILGAINLIFIQMFINIGMNLGLLPVIGISLPFLSYGGSAMLSVFILAGIMESIIIRSKINY</sequence>
<feature type="transmembrane region" description="Helical" evidence="11">
    <location>
        <begin position="302"/>
        <end position="321"/>
    </location>
</feature>
<keyword evidence="2" id="KW-1003">Cell membrane</keyword>
<dbReference type="EMBL" id="PETS01000052">
    <property type="protein sequence ID" value="PIV51625.1"/>
    <property type="molecule type" value="Genomic_DNA"/>
</dbReference>
<dbReference type="GO" id="GO:0071555">
    <property type="term" value="P:cell wall organization"/>
    <property type="evidence" value="ECO:0007669"/>
    <property type="project" value="UniProtKB-KW"/>
</dbReference>
<dbReference type="GO" id="GO:0015648">
    <property type="term" value="F:lipid-linked peptidoglycan transporter activity"/>
    <property type="evidence" value="ECO:0007669"/>
    <property type="project" value="TreeGrafter"/>
</dbReference>
<feature type="transmembrane region" description="Helical" evidence="11">
    <location>
        <begin position="140"/>
        <end position="157"/>
    </location>
</feature>
<feature type="transmembrane region" description="Helical" evidence="11">
    <location>
        <begin position="333"/>
        <end position="356"/>
    </location>
</feature>
<comment type="caution">
    <text evidence="12">The sequence shown here is derived from an EMBL/GenBank/DDBJ whole genome shotgun (WGS) entry which is preliminary data.</text>
</comment>
<evidence type="ECO:0000256" key="7">
    <source>
        <dbReference type="ARBA" id="ARBA00022984"/>
    </source>
</evidence>
<dbReference type="GO" id="GO:0016757">
    <property type="term" value="F:glycosyltransferase activity"/>
    <property type="evidence" value="ECO:0007669"/>
    <property type="project" value="UniProtKB-KW"/>
</dbReference>
<evidence type="ECO:0000256" key="6">
    <source>
        <dbReference type="ARBA" id="ARBA00022960"/>
    </source>
</evidence>
<feature type="transmembrane region" description="Helical" evidence="11">
    <location>
        <begin position="12"/>
        <end position="29"/>
    </location>
</feature>
<dbReference type="GO" id="GO:0005886">
    <property type="term" value="C:plasma membrane"/>
    <property type="evidence" value="ECO:0007669"/>
    <property type="project" value="TreeGrafter"/>
</dbReference>
<accession>A0A2M7DPC1</accession>
<keyword evidence="9 11" id="KW-0472">Membrane</keyword>
<keyword evidence="7" id="KW-0573">Peptidoglycan synthesis</keyword>
<keyword evidence="10" id="KW-0961">Cell wall biogenesis/degradation</keyword>
<dbReference type="PANTHER" id="PTHR30474">
    <property type="entry name" value="CELL CYCLE PROTEIN"/>
    <property type="match status" value="1"/>
</dbReference>
<dbReference type="PANTHER" id="PTHR30474:SF1">
    <property type="entry name" value="PEPTIDOGLYCAN GLYCOSYLTRANSFERASE MRDB"/>
    <property type="match status" value="1"/>
</dbReference>
<dbReference type="InterPro" id="IPR018365">
    <property type="entry name" value="Cell_cycle_FtsW-rel_CS"/>
</dbReference>
<evidence type="ECO:0000313" key="12">
    <source>
        <dbReference type="EMBL" id="PIV51625.1"/>
    </source>
</evidence>
<keyword evidence="3" id="KW-0328">Glycosyltransferase</keyword>
<reference evidence="13" key="1">
    <citation type="submission" date="2017-09" db="EMBL/GenBank/DDBJ databases">
        <title>Depth-based differentiation of microbial function through sediment-hosted aquifers and enrichment of novel symbionts in the deep terrestrial subsurface.</title>
        <authorList>
            <person name="Probst A.J."/>
            <person name="Ladd B."/>
            <person name="Jarett J.K."/>
            <person name="Geller-Mcgrath D.E."/>
            <person name="Sieber C.M.K."/>
            <person name="Emerson J.B."/>
            <person name="Anantharaman K."/>
            <person name="Thomas B.C."/>
            <person name="Malmstrom R."/>
            <person name="Stieglmeier M."/>
            <person name="Klingl A."/>
            <person name="Woyke T."/>
            <person name="Ryan C.M."/>
            <person name="Banfield J.F."/>
        </authorList>
    </citation>
    <scope>NUCLEOTIDE SEQUENCE [LARGE SCALE GENOMIC DNA]</scope>
</reference>
<dbReference type="InterPro" id="IPR011923">
    <property type="entry name" value="RodA/MrdB"/>
</dbReference>
<evidence type="ECO:0000313" key="13">
    <source>
        <dbReference type="Proteomes" id="UP000228896"/>
    </source>
</evidence>
<proteinExistence type="predicted"/>
<feature type="transmembrane region" description="Helical" evidence="11">
    <location>
        <begin position="102"/>
        <end position="128"/>
    </location>
</feature>
<dbReference type="PROSITE" id="PS00428">
    <property type="entry name" value="FTSW_RODA_SPOVE"/>
    <property type="match status" value="1"/>
</dbReference>
<dbReference type="AlphaFoldDB" id="A0A2M7DPC1"/>
<dbReference type="GO" id="GO:0032153">
    <property type="term" value="C:cell division site"/>
    <property type="evidence" value="ECO:0007669"/>
    <property type="project" value="TreeGrafter"/>
</dbReference>
<keyword evidence="5 11" id="KW-0812">Transmembrane</keyword>
<organism evidence="12 13">
    <name type="scientific">Candidatus Falkowbacteria bacterium CG02_land_8_20_14_3_00_36_14</name>
    <dbReference type="NCBI Taxonomy" id="1974560"/>
    <lineage>
        <taxon>Bacteria</taxon>
        <taxon>Candidatus Falkowiibacteriota</taxon>
    </lineage>
</organism>
<keyword evidence="6" id="KW-0133">Cell shape</keyword>
<feature type="transmembrane region" description="Helical" evidence="11">
    <location>
        <begin position="49"/>
        <end position="66"/>
    </location>
</feature>
<evidence type="ECO:0000256" key="8">
    <source>
        <dbReference type="ARBA" id="ARBA00022989"/>
    </source>
</evidence>
<comment type="subcellular location">
    <subcellularLocation>
        <location evidence="1">Membrane</location>
        <topology evidence="1">Multi-pass membrane protein</topology>
    </subcellularLocation>
</comment>
<dbReference type="Pfam" id="PF01098">
    <property type="entry name" value="FTSW_RODA_SPOVE"/>
    <property type="match status" value="1"/>
</dbReference>
<dbReference type="InterPro" id="IPR001182">
    <property type="entry name" value="FtsW/RodA"/>
</dbReference>
<dbReference type="GO" id="GO:0009252">
    <property type="term" value="P:peptidoglycan biosynthetic process"/>
    <property type="evidence" value="ECO:0007669"/>
    <property type="project" value="UniProtKB-KW"/>
</dbReference>
<evidence type="ECO:0000256" key="1">
    <source>
        <dbReference type="ARBA" id="ARBA00004141"/>
    </source>
</evidence>
<evidence type="ECO:0000256" key="10">
    <source>
        <dbReference type="ARBA" id="ARBA00023316"/>
    </source>
</evidence>
<name>A0A2M7DPC1_9BACT</name>